<protein>
    <submittedName>
        <fullName evidence="1">Uncharacterized protein</fullName>
    </submittedName>
</protein>
<comment type="caution">
    <text evidence="1">The sequence shown here is derived from an EMBL/GenBank/DDBJ whole genome shotgun (WGS) entry which is preliminary data.</text>
</comment>
<dbReference type="Proteomes" id="UP001310594">
    <property type="component" value="Unassembled WGS sequence"/>
</dbReference>
<evidence type="ECO:0000313" key="1">
    <source>
        <dbReference type="EMBL" id="KAK5707621.1"/>
    </source>
</evidence>
<gene>
    <name evidence="1" type="ORF">LTR97_000159</name>
</gene>
<sequence>MANTSYLVDKLSTEIRLYMYGFVLGCSDYAKRPGPDDYPNKLISTTLAATCRRIHDEVLELFYDTKTIRLTVIELEVALSTDSFTSFARCVQLIDCVSTPSPTKLRNVLYKTLLLPKIKAVTIAADCLAYGEGLVKKEITDEDWWTRRDDEPEMPDYQDATLGSQMTVRRFARQAGLGEVTCVDMGRYKLTGAFEKVQVLHTKLLRMWPAVAATPKDYHAFAIAKALIEEWDIHGTRTPSAVLTWVAHTSLKLFVGLLQASKTGNYTKEDVAHGDPRYKYRWYCPVVFMQSIKSIPGYMESRLPKDFMHVPIHTLGAHHDSALLEFWTEQLSLNIATCREPVETAEEPLYLHARPHWCELEGGEPIGIIKGRQDKIRSAEISASLAKSTEWINEMLGNVTGPMLPVEPAVLDGSTVPEDT</sequence>
<dbReference type="AlphaFoldDB" id="A0AAN7WD71"/>
<dbReference type="EMBL" id="JAVRQU010000001">
    <property type="protein sequence ID" value="KAK5707621.1"/>
    <property type="molecule type" value="Genomic_DNA"/>
</dbReference>
<accession>A0AAN7WD71</accession>
<name>A0AAN7WD71_9PEZI</name>
<organism evidence="1 2">
    <name type="scientific">Elasticomyces elasticus</name>
    <dbReference type="NCBI Taxonomy" id="574655"/>
    <lineage>
        <taxon>Eukaryota</taxon>
        <taxon>Fungi</taxon>
        <taxon>Dikarya</taxon>
        <taxon>Ascomycota</taxon>
        <taxon>Pezizomycotina</taxon>
        <taxon>Dothideomycetes</taxon>
        <taxon>Dothideomycetidae</taxon>
        <taxon>Mycosphaerellales</taxon>
        <taxon>Teratosphaeriaceae</taxon>
        <taxon>Elasticomyces</taxon>
    </lineage>
</organism>
<evidence type="ECO:0000313" key="2">
    <source>
        <dbReference type="Proteomes" id="UP001310594"/>
    </source>
</evidence>
<reference evidence="1" key="1">
    <citation type="submission" date="2023-08" db="EMBL/GenBank/DDBJ databases">
        <title>Black Yeasts Isolated from many extreme environments.</title>
        <authorList>
            <person name="Coleine C."/>
            <person name="Stajich J.E."/>
            <person name="Selbmann L."/>
        </authorList>
    </citation>
    <scope>NUCLEOTIDE SEQUENCE</scope>
    <source>
        <strain evidence="1">CCFEE 5810</strain>
    </source>
</reference>
<proteinExistence type="predicted"/>